<keyword evidence="2" id="KW-0229">DNA integration</keyword>
<name>A0A6N7X5C7_STRAY</name>
<gene>
    <name evidence="6" type="ORF">FYJ82_05390</name>
</gene>
<dbReference type="SUPFAM" id="SSF56349">
    <property type="entry name" value="DNA breaking-rejoining enzymes"/>
    <property type="match status" value="1"/>
</dbReference>
<dbReference type="GO" id="GO:0006310">
    <property type="term" value="P:DNA recombination"/>
    <property type="evidence" value="ECO:0007669"/>
    <property type="project" value="UniProtKB-KW"/>
</dbReference>
<protein>
    <submittedName>
        <fullName evidence="6">Site-specific integrase</fullName>
    </submittedName>
</protein>
<dbReference type="InterPro" id="IPR050808">
    <property type="entry name" value="Phage_Integrase"/>
</dbReference>
<feature type="domain" description="Integrase SAM-like N-terminal" evidence="5">
    <location>
        <begin position="56"/>
        <end position="113"/>
    </location>
</feature>
<dbReference type="GO" id="GO:0015074">
    <property type="term" value="P:DNA integration"/>
    <property type="evidence" value="ECO:0007669"/>
    <property type="project" value="UniProtKB-KW"/>
</dbReference>
<evidence type="ECO:0000256" key="2">
    <source>
        <dbReference type="ARBA" id="ARBA00022908"/>
    </source>
</evidence>
<proteinExistence type="inferred from homology"/>
<comment type="caution">
    <text evidence="6">The sequence shown here is derived from an EMBL/GenBank/DDBJ whole genome shotgun (WGS) entry which is preliminary data.</text>
</comment>
<evidence type="ECO:0000313" key="6">
    <source>
        <dbReference type="EMBL" id="MST53829.1"/>
    </source>
</evidence>
<organism evidence="6 7">
    <name type="scientific">Streptococcus alactolyticus</name>
    <dbReference type="NCBI Taxonomy" id="29389"/>
    <lineage>
        <taxon>Bacteria</taxon>
        <taxon>Bacillati</taxon>
        <taxon>Bacillota</taxon>
        <taxon>Bacilli</taxon>
        <taxon>Lactobacillales</taxon>
        <taxon>Streptococcaceae</taxon>
        <taxon>Streptococcus</taxon>
    </lineage>
</organism>
<sequence length="397" mass="44986">MKIRGVYLGIDEKTGKQVTTSITSKTLRQLDRQYMQVKIDFENGGSTRKEVVTVETLSDLAEEWFNNYKNWVTSENTLNRVRGYLDTYIIPRFGDYLPAKIEPAEIQRWVNELAEKSKKSVESGIRRSEKGSAKDFGAVIHKLSDIFNFGITNYGLKRNPASTITIPLKPKATKKKIMVLHDEELSIWLNFLSELPNTRANRRFKIICNTLLASALRINELLALDIHDLNIETSEIIVNKTLVWKKANRKLGTKGEIICKPTPKTDAGNRQVAVPKNVIEDLINFHLEMNDYFRKHGLPESDHIFPTIYGNYMCDRNERTTSFKLRMGDFSAEHATFKGEDNSITSTAGDVDITLADKDLKINPSYFLGDADIASDLNTSSQNTLTIDNKAGDITIQ</sequence>
<dbReference type="InterPro" id="IPR013762">
    <property type="entry name" value="Integrase-like_cat_sf"/>
</dbReference>
<evidence type="ECO:0000256" key="3">
    <source>
        <dbReference type="ARBA" id="ARBA00023125"/>
    </source>
</evidence>
<dbReference type="InterPro" id="IPR004107">
    <property type="entry name" value="Integrase_SAM-like_N"/>
</dbReference>
<accession>A0A6N7X5C7</accession>
<comment type="similarity">
    <text evidence="1">Belongs to the 'phage' integrase family.</text>
</comment>
<dbReference type="Proteomes" id="UP000471052">
    <property type="component" value="Unassembled WGS sequence"/>
</dbReference>
<dbReference type="PANTHER" id="PTHR30629:SF2">
    <property type="entry name" value="PROPHAGE INTEGRASE INTS-RELATED"/>
    <property type="match status" value="1"/>
</dbReference>
<keyword evidence="3" id="KW-0238">DNA-binding</keyword>
<dbReference type="AlphaFoldDB" id="A0A6N7X5C7"/>
<evidence type="ECO:0000259" key="5">
    <source>
        <dbReference type="Pfam" id="PF14659"/>
    </source>
</evidence>
<evidence type="ECO:0000256" key="4">
    <source>
        <dbReference type="ARBA" id="ARBA00023172"/>
    </source>
</evidence>
<dbReference type="InterPro" id="IPR011010">
    <property type="entry name" value="DNA_brk_join_enz"/>
</dbReference>
<dbReference type="Gene3D" id="1.10.150.130">
    <property type="match status" value="1"/>
</dbReference>
<dbReference type="Gene3D" id="1.10.443.10">
    <property type="entry name" value="Intergrase catalytic core"/>
    <property type="match status" value="1"/>
</dbReference>
<dbReference type="InterPro" id="IPR010998">
    <property type="entry name" value="Integrase_recombinase_N"/>
</dbReference>
<evidence type="ECO:0000256" key="1">
    <source>
        <dbReference type="ARBA" id="ARBA00008857"/>
    </source>
</evidence>
<dbReference type="EMBL" id="VUNP01000019">
    <property type="protein sequence ID" value="MST53829.1"/>
    <property type="molecule type" value="Genomic_DNA"/>
</dbReference>
<evidence type="ECO:0000313" key="7">
    <source>
        <dbReference type="Proteomes" id="UP000471052"/>
    </source>
</evidence>
<dbReference type="PANTHER" id="PTHR30629">
    <property type="entry name" value="PROPHAGE INTEGRASE"/>
    <property type="match status" value="1"/>
</dbReference>
<keyword evidence="4" id="KW-0233">DNA recombination</keyword>
<dbReference type="Pfam" id="PF14659">
    <property type="entry name" value="Phage_int_SAM_3"/>
    <property type="match status" value="1"/>
</dbReference>
<reference evidence="6 7" key="1">
    <citation type="submission" date="2019-08" db="EMBL/GenBank/DDBJ databases">
        <title>In-depth cultivation of the pig gut microbiome towards novel bacterial diversity and tailored functional studies.</title>
        <authorList>
            <person name="Wylensek D."/>
            <person name="Hitch T.C.A."/>
            <person name="Clavel T."/>
        </authorList>
    </citation>
    <scope>NUCLEOTIDE SEQUENCE [LARGE SCALE GENOMIC DNA]</scope>
    <source>
        <strain evidence="6 7">BL-178-WT-3A</strain>
    </source>
</reference>
<dbReference type="GO" id="GO:0003677">
    <property type="term" value="F:DNA binding"/>
    <property type="evidence" value="ECO:0007669"/>
    <property type="project" value="UniProtKB-KW"/>
</dbReference>